<evidence type="ECO:0000313" key="2">
    <source>
        <dbReference type="EMBL" id="GAA0619828.1"/>
    </source>
</evidence>
<feature type="signal peptide" evidence="1">
    <location>
        <begin position="1"/>
        <end position="32"/>
    </location>
</feature>
<organism evidence="2 3">
    <name type="scientific">Sporichthya brevicatena</name>
    <dbReference type="NCBI Taxonomy" id="171442"/>
    <lineage>
        <taxon>Bacteria</taxon>
        <taxon>Bacillati</taxon>
        <taxon>Actinomycetota</taxon>
        <taxon>Actinomycetes</taxon>
        <taxon>Sporichthyales</taxon>
        <taxon>Sporichthyaceae</taxon>
        <taxon>Sporichthya</taxon>
    </lineage>
</organism>
<protein>
    <submittedName>
        <fullName evidence="2">Uncharacterized protein</fullName>
    </submittedName>
</protein>
<reference evidence="2 3" key="1">
    <citation type="journal article" date="2019" name="Int. J. Syst. Evol. Microbiol.">
        <title>The Global Catalogue of Microorganisms (GCM) 10K type strain sequencing project: providing services to taxonomists for standard genome sequencing and annotation.</title>
        <authorList>
            <consortium name="The Broad Institute Genomics Platform"/>
            <consortium name="The Broad Institute Genome Sequencing Center for Infectious Disease"/>
            <person name="Wu L."/>
            <person name="Ma J."/>
        </authorList>
    </citation>
    <scope>NUCLEOTIDE SEQUENCE [LARGE SCALE GENOMIC DNA]</scope>
    <source>
        <strain evidence="2 3">JCM 10671</strain>
    </source>
</reference>
<evidence type="ECO:0000313" key="3">
    <source>
        <dbReference type="Proteomes" id="UP001500957"/>
    </source>
</evidence>
<comment type="caution">
    <text evidence="2">The sequence shown here is derived from an EMBL/GenBank/DDBJ whole genome shotgun (WGS) entry which is preliminary data.</text>
</comment>
<dbReference type="EMBL" id="BAAAHE010000017">
    <property type="protein sequence ID" value="GAA0619828.1"/>
    <property type="molecule type" value="Genomic_DNA"/>
</dbReference>
<evidence type="ECO:0000256" key="1">
    <source>
        <dbReference type="SAM" id="SignalP"/>
    </source>
</evidence>
<feature type="chain" id="PRO_5045350782" evidence="1">
    <location>
        <begin position="33"/>
        <end position="375"/>
    </location>
</feature>
<keyword evidence="3" id="KW-1185">Reference proteome</keyword>
<gene>
    <name evidence="2" type="ORF">GCM10009547_22890</name>
</gene>
<sequence length="375" mass="37787">MKVRTVGLRLTAAMGAVGCVAAYTLLPSTANADVSTFTASAIAYPFRTATTNPTLPLGMPYEGYGPFASTNLTSIGAADAVAAGPYPGPVAVQGPGLVNAITGAQLPTYPFFVTAEAGEGARSVDNPFSTLNAASNPGVVTADAVLGAAFSGASANARSERLEFGGVRSTAESTYDILELANNIEIRGLRSVASAVSEGNGEAVTSSLLEFDSITAPGLIYQTPCALPPQLGLPEGQGELPCTKSEGLVLSFRNGQFLLTTPDGTKQAQPIDAGAVKSAFAAIGVKMTYQEPVVTKDGVTAAGMTFSTDLPELPDNETGIAGVTTQLFEIGFAAASAKAQTTVSTFGAGTAPAAALTALGLLAFAGVGRTRTTGE</sequence>
<keyword evidence="1" id="KW-0732">Signal</keyword>
<dbReference type="Proteomes" id="UP001500957">
    <property type="component" value="Unassembled WGS sequence"/>
</dbReference>
<proteinExistence type="predicted"/>
<name>A0ABN1GUB8_9ACTN</name>
<dbReference type="RefSeq" id="WP_344604777.1">
    <property type="nucleotide sequence ID" value="NZ_BAAAHE010000017.1"/>
</dbReference>
<accession>A0ABN1GUB8</accession>